<sequence>MTTVLVVDDESDLLACIEGLLEDEGYSVVTYPDGKQALDYLRGARPDLALVDLMMPIMSGFDLVRAVKEEQRLDGMPIVIMSAVDQRHELLQKLGDRVHSVLKKPFTADKLLVMVRKLLAAPAPAPAPTG</sequence>
<dbReference type="AlphaFoldDB" id="A0A150R2K8"/>
<gene>
    <name evidence="4" type="ORF">BE17_17535</name>
</gene>
<evidence type="ECO:0000256" key="1">
    <source>
        <dbReference type="ARBA" id="ARBA00022553"/>
    </source>
</evidence>
<proteinExistence type="predicted"/>
<dbReference type="PANTHER" id="PTHR44591">
    <property type="entry name" value="STRESS RESPONSE REGULATOR PROTEIN 1"/>
    <property type="match status" value="1"/>
</dbReference>
<dbReference type="SUPFAM" id="SSF52172">
    <property type="entry name" value="CheY-like"/>
    <property type="match status" value="1"/>
</dbReference>
<dbReference type="InterPro" id="IPR050595">
    <property type="entry name" value="Bact_response_regulator"/>
</dbReference>
<dbReference type="EMBL" id="JEMB01003272">
    <property type="protein sequence ID" value="KYF74465.1"/>
    <property type="molecule type" value="Genomic_DNA"/>
</dbReference>
<evidence type="ECO:0000256" key="2">
    <source>
        <dbReference type="PROSITE-ProRule" id="PRU00169"/>
    </source>
</evidence>
<dbReference type="PANTHER" id="PTHR44591:SF3">
    <property type="entry name" value="RESPONSE REGULATORY DOMAIN-CONTAINING PROTEIN"/>
    <property type="match status" value="1"/>
</dbReference>
<dbReference type="SMART" id="SM00448">
    <property type="entry name" value="REC"/>
    <property type="match status" value="1"/>
</dbReference>
<evidence type="ECO:0000313" key="4">
    <source>
        <dbReference type="EMBL" id="KYF74465.1"/>
    </source>
</evidence>
<dbReference type="InterPro" id="IPR001789">
    <property type="entry name" value="Sig_transdc_resp-reg_receiver"/>
</dbReference>
<dbReference type="InterPro" id="IPR011006">
    <property type="entry name" value="CheY-like_superfamily"/>
</dbReference>
<dbReference type="GO" id="GO:0000160">
    <property type="term" value="P:phosphorelay signal transduction system"/>
    <property type="evidence" value="ECO:0007669"/>
    <property type="project" value="InterPro"/>
</dbReference>
<dbReference type="CDD" id="cd00156">
    <property type="entry name" value="REC"/>
    <property type="match status" value="1"/>
</dbReference>
<name>A0A150R2K8_SORCE</name>
<dbReference type="Pfam" id="PF00072">
    <property type="entry name" value="Response_reg"/>
    <property type="match status" value="1"/>
</dbReference>
<keyword evidence="1 2" id="KW-0597">Phosphoprotein</keyword>
<accession>A0A150R2K8</accession>
<evidence type="ECO:0000313" key="5">
    <source>
        <dbReference type="Proteomes" id="UP000075635"/>
    </source>
</evidence>
<dbReference type="PROSITE" id="PS50110">
    <property type="entry name" value="RESPONSE_REGULATORY"/>
    <property type="match status" value="1"/>
</dbReference>
<comment type="caution">
    <text evidence="4">The sequence shown here is derived from an EMBL/GenBank/DDBJ whole genome shotgun (WGS) entry which is preliminary data.</text>
</comment>
<evidence type="ECO:0000259" key="3">
    <source>
        <dbReference type="PROSITE" id="PS50110"/>
    </source>
</evidence>
<reference evidence="4 5" key="1">
    <citation type="submission" date="2014-02" db="EMBL/GenBank/DDBJ databases">
        <title>The small core and large imbalanced accessory genome model reveals a collaborative survival strategy of Sorangium cellulosum strains in nature.</title>
        <authorList>
            <person name="Han K."/>
            <person name="Peng R."/>
            <person name="Blom J."/>
            <person name="Li Y.-Z."/>
        </authorList>
    </citation>
    <scope>NUCLEOTIDE SEQUENCE [LARGE SCALE GENOMIC DNA]</scope>
    <source>
        <strain evidence="4 5">So0011-07</strain>
    </source>
</reference>
<protein>
    <recommendedName>
        <fullName evidence="3">Response regulatory domain-containing protein</fullName>
    </recommendedName>
</protein>
<organism evidence="4 5">
    <name type="scientific">Sorangium cellulosum</name>
    <name type="common">Polyangium cellulosum</name>
    <dbReference type="NCBI Taxonomy" id="56"/>
    <lineage>
        <taxon>Bacteria</taxon>
        <taxon>Pseudomonadati</taxon>
        <taxon>Myxococcota</taxon>
        <taxon>Polyangia</taxon>
        <taxon>Polyangiales</taxon>
        <taxon>Polyangiaceae</taxon>
        <taxon>Sorangium</taxon>
    </lineage>
</organism>
<feature type="domain" description="Response regulatory" evidence="3">
    <location>
        <begin position="3"/>
        <end position="119"/>
    </location>
</feature>
<feature type="modified residue" description="4-aspartylphosphate" evidence="2">
    <location>
        <position position="52"/>
    </location>
</feature>
<dbReference type="Gene3D" id="3.40.50.2300">
    <property type="match status" value="1"/>
</dbReference>
<dbReference type="Proteomes" id="UP000075635">
    <property type="component" value="Unassembled WGS sequence"/>
</dbReference>